<keyword evidence="4" id="KW-0282">Flagellum</keyword>
<reference evidence="11 12" key="1">
    <citation type="submission" date="2021-04" db="EMBL/GenBank/DDBJ databases">
        <authorList>
            <person name="De Guttry C."/>
            <person name="Zahm M."/>
            <person name="Klopp C."/>
            <person name="Cabau C."/>
            <person name="Louis A."/>
            <person name="Berthelot C."/>
            <person name="Parey E."/>
            <person name="Roest Crollius H."/>
            <person name="Montfort J."/>
            <person name="Robinson-Rechavi M."/>
            <person name="Bucao C."/>
            <person name="Bouchez O."/>
            <person name="Gislard M."/>
            <person name="Lluch J."/>
            <person name="Milhes M."/>
            <person name="Lampietro C."/>
            <person name="Lopez Roques C."/>
            <person name="Donnadieu C."/>
            <person name="Braasch I."/>
            <person name="Desvignes T."/>
            <person name="Postlethwait J."/>
            <person name="Bobe J."/>
            <person name="Wedekind C."/>
            <person name="Guiguen Y."/>
        </authorList>
    </citation>
    <scope>NUCLEOTIDE SEQUENCE [LARGE SCALE GENOMIC DNA]</scope>
    <source>
        <strain evidence="11">Cs_M1</strain>
        <tissue evidence="11">Blood</tissue>
    </source>
</reference>
<dbReference type="AlphaFoldDB" id="A0AAN8LUF7"/>
<evidence type="ECO:0000313" key="11">
    <source>
        <dbReference type="EMBL" id="KAK6308446.1"/>
    </source>
</evidence>
<gene>
    <name evidence="11" type="ORF">J4Q44_G00217170</name>
</gene>
<evidence type="ECO:0000256" key="1">
    <source>
        <dbReference type="ARBA" id="ARBA00004611"/>
    </source>
</evidence>
<evidence type="ECO:0000256" key="7">
    <source>
        <dbReference type="ARBA" id="ARBA00023212"/>
    </source>
</evidence>
<keyword evidence="12" id="KW-1185">Reference proteome</keyword>
<evidence type="ECO:0000256" key="3">
    <source>
        <dbReference type="ARBA" id="ARBA00022490"/>
    </source>
</evidence>
<evidence type="ECO:0000256" key="9">
    <source>
        <dbReference type="ARBA" id="ARBA00046435"/>
    </source>
</evidence>
<dbReference type="EMBL" id="JAGTTL010000019">
    <property type="protein sequence ID" value="KAK6308446.1"/>
    <property type="molecule type" value="Genomic_DNA"/>
</dbReference>
<evidence type="ECO:0000256" key="8">
    <source>
        <dbReference type="ARBA" id="ARBA00023273"/>
    </source>
</evidence>
<name>A0AAN8LUF7_9TELE</name>
<organism evidence="11 12">
    <name type="scientific">Coregonus suidteri</name>
    <dbReference type="NCBI Taxonomy" id="861788"/>
    <lineage>
        <taxon>Eukaryota</taxon>
        <taxon>Metazoa</taxon>
        <taxon>Chordata</taxon>
        <taxon>Craniata</taxon>
        <taxon>Vertebrata</taxon>
        <taxon>Euteleostomi</taxon>
        <taxon>Actinopterygii</taxon>
        <taxon>Neopterygii</taxon>
        <taxon>Teleostei</taxon>
        <taxon>Protacanthopterygii</taxon>
        <taxon>Salmoniformes</taxon>
        <taxon>Salmonidae</taxon>
        <taxon>Coregoninae</taxon>
        <taxon>Coregonus</taxon>
    </lineage>
</organism>
<evidence type="ECO:0000256" key="2">
    <source>
        <dbReference type="ARBA" id="ARBA00006875"/>
    </source>
</evidence>
<protein>
    <submittedName>
        <fullName evidence="11">Uncharacterized protein</fullName>
    </submittedName>
</protein>
<feature type="compositionally biased region" description="Basic and acidic residues" evidence="10">
    <location>
        <begin position="86"/>
        <end position="97"/>
    </location>
</feature>
<comment type="subcellular location">
    <subcellularLocation>
        <location evidence="1">Cytoplasm</location>
        <location evidence="1">Cytoskeleton</location>
        <location evidence="1">Flagellum axoneme</location>
    </subcellularLocation>
</comment>
<feature type="region of interest" description="Disordered" evidence="10">
    <location>
        <begin position="50"/>
        <end position="97"/>
    </location>
</feature>
<dbReference type="Pfam" id="PF05914">
    <property type="entry name" value="RIB43A"/>
    <property type="match status" value="1"/>
</dbReference>
<evidence type="ECO:0000256" key="6">
    <source>
        <dbReference type="ARBA" id="ARBA00023069"/>
    </source>
</evidence>
<comment type="caution">
    <text evidence="11">The sequence shown here is derived from an EMBL/GenBank/DDBJ whole genome shotgun (WGS) entry which is preliminary data.</text>
</comment>
<sequence>MKEEDGIGISLQQEEEERTAELNWAIRQRAEDNRDADLNVDRQGELMLSIPIPESEMGPASMQVSQGEESIGDNEKSRTVQLDTGRGVEEGWPHRTQ</sequence>
<keyword evidence="8" id="KW-0966">Cell projection</keyword>
<keyword evidence="3" id="KW-0963">Cytoplasm</keyword>
<comment type="similarity">
    <text evidence="2">Belongs to the RIB43A family.</text>
</comment>
<dbReference type="InterPro" id="IPR008805">
    <property type="entry name" value="RIB43A"/>
</dbReference>
<accession>A0AAN8LUF7</accession>
<keyword evidence="5" id="KW-0175">Coiled coil</keyword>
<proteinExistence type="inferred from homology"/>
<dbReference type="Proteomes" id="UP001356427">
    <property type="component" value="Unassembled WGS sequence"/>
</dbReference>
<evidence type="ECO:0000313" key="12">
    <source>
        <dbReference type="Proteomes" id="UP001356427"/>
    </source>
</evidence>
<evidence type="ECO:0000256" key="4">
    <source>
        <dbReference type="ARBA" id="ARBA00022846"/>
    </source>
</evidence>
<keyword evidence="7" id="KW-0206">Cytoskeleton</keyword>
<keyword evidence="6" id="KW-0969">Cilium</keyword>
<comment type="subunit">
    <text evidence="9">Microtubule inner protein component of sperm flagellar doublet microtubules.</text>
</comment>
<evidence type="ECO:0000256" key="10">
    <source>
        <dbReference type="SAM" id="MobiDB-lite"/>
    </source>
</evidence>
<evidence type="ECO:0000256" key="5">
    <source>
        <dbReference type="ARBA" id="ARBA00023054"/>
    </source>
</evidence>